<dbReference type="Pfam" id="PF14284">
    <property type="entry name" value="PcfJ"/>
    <property type="match status" value="1"/>
</dbReference>
<dbReference type="EMBL" id="AP023420">
    <property type="protein sequence ID" value="BCK85016.1"/>
    <property type="molecule type" value="Genomic_DNA"/>
</dbReference>
<keyword evidence="2" id="KW-1185">Reference proteome</keyword>
<dbReference type="Proteomes" id="UP000679848">
    <property type="component" value="Chromosome"/>
</dbReference>
<organism evidence="1 2">
    <name type="scientific">Pusillibacter faecalis</name>
    <dbReference type="NCBI Taxonomy" id="2714358"/>
    <lineage>
        <taxon>Bacteria</taxon>
        <taxon>Bacillati</taxon>
        <taxon>Bacillota</taxon>
        <taxon>Clostridia</taxon>
        <taxon>Eubacteriales</taxon>
        <taxon>Oscillospiraceae</taxon>
        <taxon>Pusillibacter</taxon>
    </lineage>
</organism>
<dbReference type="AlphaFoldDB" id="A0A810QGQ5"/>
<gene>
    <name evidence="1" type="ORF">MM59RIKEN_23350</name>
</gene>
<evidence type="ECO:0008006" key="3">
    <source>
        <dbReference type="Google" id="ProtNLM"/>
    </source>
</evidence>
<dbReference type="InterPro" id="IPR025586">
    <property type="entry name" value="PcfJ"/>
</dbReference>
<sequence length="414" mass="48853">MKSETNPKTVMLKDYIIDMDSVSAKVTIDYEVVLENNTDFIVKRRTLKTDRELVVLVSKGIFYIKDCKTDHVDPLTETNLSSFLRDLKERCITLHQVHWLHTVFRESVDFIMNVITDEKLMDMCRHNVLVSTHYPHWYVPFWEQNSKLFMRLYNMFPNMSDRKKYQPSIPVIFWIERHHGANEAMYFAEKLVQSGITELNFSSHYTNYYDNNAISSKEIVSFKTIMESPYNINLRRFIDYILFDLYAQGYSSVERTFFKEYMDYLQMQQGFYGKVKEKYPAHFKTEHDIMALKVNQAKLIATCENFSEQSEAIKDLAYTGSKYSIVIPTKPEELAEEGINLSHCVGQYIERVANGECHILFLRYRDIPEESLVTLQLSGKQICQAQGMNRRPLTTQEYRFLKQWGREKEIEIAV</sequence>
<accession>A0A810QGQ5</accession>
<reference evidence="1" key="1">
    <citation type="submission" date="2020-09" db="EMBL/GenBank/DDBJ databases">
        <title>New species isolated from human feces.</title>
        <authorList>
            <person name="Kitahara M."/>
            <person name="Shigeno Y."/>
            <person name="Shime M."/>
            <person name="Matsumoto Y."/>
            <person name="Nakamura S."/>
            <person name="Motooka D."/>
            <person name="Fukuoka S."/>
            <person name="Nishikawa H."/>
            <person name="Benno Y."/>
        </authorList>
    </citation>
    <scope>NUCLEOTIDE SEQUENCE</scope>
    <source>
        <strain evidence="1">MM59</strain>
    </source>
</reference>
<evidence type="ECO:0000313" key="1">
    <source>
        <dbReference type="EMBL" id="BCK85016.1"/>
    </source>
</evidence>
<proteinExistence type="predicted"/>
<protein>
    <recommendedName>
        <fullName evidence="3">PcfJ-like protein</fullName>
    </recommendedName>
</protein>
<evidence type="ECO:0000313" key="2">
    <source>
        <dbReference type="Proteomes" id="UP000679848"/>
    </source>
</evidence>
<name>A0A810QGQ5_9FIRM</name>
<dbReference type="KEGG" id="pfaa:MM59RIKEN_23350"/>
<dbReference type="RefSeq" id="WP_055180041.1">
    <property type="nucleotide sequence ID" value="NZ_AP023420.1"/>
</dbReference>